<keyword evidence="1" id="KW-0175">Coiled coil</keyword>
<dbReference type="RefSeq" id="WP_097771714.1">
    <property type="nucleotide sequence ID" value="NZ_NOUW01000036.1"/>
</dbReference>
<gene>
    <name evidence="3" type="ORF">CHR61_13100</name>
</gene>
<reference evidence="3 4" key="1">
    <citation type="journal article" date="2017" name="Front. Microbiol.">
        <title>New Insights into the Diversity of the Genus Faecalibacterium.</title>
        <authorList>
            <person name="Benevides L."/>
            <person name="Burman S."/>
            <person name="Martin R."/>
            <person name="Robert V."/>
            <person name="Thomas M."/>
            <person name="Miquel S."/>
            <person name="Chain F."/>
            <person name="Sokol H."/>
            <person name="Bermudez-Humaran L.G."/>
            <person name="Morrison M."/>
            <person name="Langella P."/>
            <person name="Azevedo V.A."/>
            <person name="Chatel J.M."/>
            <person name="Soares S."/>
        </authorList>
    </citation>
    <scope>NUCLEOTIDE SEQUENCE [LARGE SCALE GENOMIC DNA]</scope>
    <source>
        <strain evidence="3 4">AHMP21</strain>
    </source>
</reference>
<evidence type="ECO:0000256" key="1">
    <source>
        <dbReference type="SAM" id="Coils"/>
    </source>
</evidence>
<evidence type="ECO:0008006" key="5">
    <source>
        <dbReference type="Google" id="ProtNLM"/>
    </source>
</evidence>
<name>A0A2A7BAH8_9FIRM</name>
<protein>
    <recommendedName>
        <fullName evidence="5">Serine/arginine repetitive matrix protein 2</fullName>
    </recommendedName>
</protein>
<sequence>MMLCVISYWVLSGAKRRQIQQLRCCVLPTKLLKRRDVYLKLTRHNGRAGTHGTYNPKHNDRSFNLANSEHIDPERAKGNIYWDCFHGFRSALAPPDPDDLAATFSDVERQFYETHYTAFVESQNERNAKIRHTERNRSIPDLLSSRKTCPEETIYQLGTKDDHASGEVLLAVVTEFIEEFKARFGDHVHVLDWALHLDESTPHIHERHVFDCENKYGEVAPQQEKALEALSFELPDPDKPLSRRNNRKITFDTACRKMLFEITKRHGLELEEEAEYGNRQYLEKQDFILAKQKEQLAVQQNRLDELTLKVNDMETLIDEVSAAAYDKAVEVVTDVVRTETRKEDMRMIEDTKKWVLSPERKAPKATREYASHRLDDVLNKFLKTMQTTATRLQEKLLKPEVRQKGKEQVKKKARDSVLQLLSRLQAEQMQRKPGDIPAAEKSENRFQ</sequence>
<dbReference type="Proteomes" id="UP000220438">
    <property type="component" value="Unassembled WGS sequence"/>
</dbReference>
<evidence type="ECO:0000313" key="3">
    <source>
        <dbReference type="EMBL" id="PDX88427.1"/>
    </source>
</evidence>
<evidence type="ECO:0000256" key="2">
    <source>
        <dbReference type="SAM" id="MobiDB-lite"/>
    </source>
</evidence>
<dbReference type="EMBL" id="NOUW01000036">
    <property type="protein sequence ID" value="PDX88427.1"/>
    <property type="molecule type" value="Genomic_DNA"/>
</dbReference>
<feature type="coiled-coil region" evidence="1">
    <location>
        <begin position="289"/>
        <end position="323"/>
    </location>
</feature>
<comment type="caution">
    <text evidence="3">The sequence shown here is derived from an EMBL/GenBank/DDBJ whole genome shotgun (WGS) entry which is preliminary data.</text>
</comment>
<organism evidence="3 4">
    <name type="scientific">Faecalibacterium prausnitzii</name>
    <dbReference type="NCBI Taxonomy" id="853"/>
    <lineage>
        <taxon>Bacteria</taxon>
        <taxon>Bacillati</taxon>
        <taxon>Bacillota</taxon>
        <taxon>Clostridia</taxon>
        <taxon>Eubacteriales</taxon>
        <taxon>Oscillospiraceae</taxon>
        <taxon>Faecalibacterium</taxon>
    </lineage>
</organism>
<feature type="region of interest" description="Disordered" evidence="2">
    <location>
        <begin position="425"/>
        <end position="447"/>
    </location>
</feature>
<dbReference type="Gene3D" id="3.30.930.30">
    <property type="match status" value="1"/>
</dbReference>
<accession>A0A2A7BAH8</accession>
<feature type="compositionally biased region" description="Basic and acidic residues" evidence="2">
    <location>
        <begin position="429"/>
        <end position="447"/>
    </location>
</feature>
<dbReference type="AlphaFoldDB" id="A0A2A7BAH8"/>
<evidence type="ECO:0000313" key="4">
    <source>
        <dbReference type="Proteomes" id="UP000220438"/>
    </source>
</evidence>
<proteinExistence type="predicted"/>